<dbReference type="SUPFAM" id="SSF51735">
    <property type="entry name" value="NAD(P)-binding Rossmann-fold domains"/>
    <property type="match status" value="1"/>
</dbReference>
<feature type="domain" description="Enoyl reductase (ER)" evidence="1">
    <location>
        <begin position="2"/>
        <end position="326"/>
    </location>
</feature>
<keyword evidence="3" id="KW-1185">Reference proteome</keyword>
<dbReference type="SUPFAM" id="SSF50129">
    <property type="entry name" value="GroES-like"/>
    <property type="match status" value="1"/>
</dbReference>
<evidence type="ECO:0000259" key="1">
    <source>
        <dbReference type="SMART" id="SM00829"/>
    </source>
</evidence>
<dbReference type="GO" id="GO:0016491">
    <property type="term" value="F:oxidoreductase activity"/>
    <property type="evidence" value="ECO:0007669"/>
    <property type="project" value="InterPro"/>
</dbReference>
<dbReference type="STRING" id="58919.A0A316ZB08"/>
<dbReference type="GeneID" id="37267743"/>
<dbReference type="InterPro" id="IPR011032">
    <property type="entry name" value="GroES-like_sf"/>
</dbReference>
<evidence type="ECO:0000313" key="3">
    <source>
        <dbReference type="Proteomes" id="UP000245946"/>
    </source>
</evidence>
<dbReference type="RefSeq" id="XP_025598487.1">
    <property type="nucleotide sequence ID" value="XM_025740197.1"/>
</dbReference>
<dbReference type="InterPro" id="IPR020843">
    <property type="entry name" value="ER"/>
</dbReference>
<proteinExistence type="predicted"/>
<dbReference type="Pfam" id="PF08240">
    <property type="entry name" value="ADH_N"/>
    <property type="match status" value="1"/>
</dbReference>
<dbReference type="CDD" id="cd08276">
    <property type="entry name" value="MDR7"/>
    <property type="match status" value="1"/>
</dbReference>
<reference evidence="2 3" key="1">
    <citation type="journal article" date="2018" name="Mol. Biol. Evol.">
        <title>Broad Genomic Sampling Reveals a Smut Pathogenic Ancestry of the Fungal Clade Ustilaginomycotina.</title>
        <authorList>
            <person name="Kijpornyongpan T."/>
            <person name="Mondo S.J."/>
            <person name="Barry K."/>
            <person name="Sandor L."/>
            <person name="Lee J."/>
            <person name="Lipzen A."/>
            <person name="Pangilinan J."/>
            <person name="LaButti K."/>
            <person name="Hainaut M."/>
            <person name="Henrissat B."/>
            <person name="Grigoriev I.V."/>
            <person name="Spatafora J.W."/>
            <person name="Aime M.C."/>
        </authorList>
    </citation>
    <scope>NUCLEOTIDE SEQUENCE [LARGE SCALE GENOMIC DNA]</scope>
    <source>
        <strain evidence="2 3">MCA 4186</strain>
    </source>
</reference>
<dbReference type="AlphaFoldDB" id="A0A316ZB08"/>
<organism evidence="2 3">
    <name type="scientific">Tilletiopsis washingtonensis</name>
    <dbReference type="NCBI Taxonomy" id="58919"/>
    <lineage>
        <taxon>Eukaryota</taxon>
        <taxon>Fungi</taxon>
        <taxon>Dikarya</taxon>
        <taxon>Basidiomycota</taxon>
        <taxon>Ustilaginomycotina</taxon>
        <taxon>Exobasidiomycetes</taxon>
        <taxon>Entylomatales</taxon>
        <taxon>Entylomatales incertae sedis</taxon>
        <taxon>Tilletiopsis</taxon>
    </lineage>
</organism>
<name>A0A316ZB08_9BASI</name>
<dbReference type="Gene3D" id="3.40.50.720">
    <property type="entry name" value="NAD(P)-binding Rossmann-like Domain"/>
    <property type="match status" value="1"/>
</dbReference>
<dbReference type="SMART" id="SM00829">
    <property type="entry name" value="PKS_ER"/>
    <property type="match status" value="1"/>
</dbReference>
<accession>A0A316ZB08</accession>
<dbReference type="InterPro" id="IPR036291">
    <property type="entry name" value="NAD(P)-bd_dom_sf"/>
</dbReference>
<evidence type="ECO:0000313" key="2">
    <source>
        <dbReference type="EMBL" id="PWN98208.1"/>
    </source>
</evidence>
<gene>
    <name evidence="2" type="ORF">FA09DRAFT_297180</name>
</gene>
<dbReference type="EMBL" id="KZ819292">
    <property type="protein sequence ID" value="PWN98208.1"/>
    <property type="molecule type" value="Genomic_DNA"/>
</dbReference>
<dbReference type="InterPro" id="IPR052711">
    <property type="entry name" value="Zinc_ADH-like"/>
</dbReference>
<dbReference type="Proteomes" id="UP000245946">
    <property type="component" value="Unassembled WGS sequence"/>
</dbReference>
<dbReference type="PANTHER" id="PTHR45033:SF2">
    <property type="entry name" value="ZINC-TYPE ALCOHOL DEHYDROGENASE-LIKE PROTEIN C1773.06C"/>
    <property type="match status" value="1"/>
</dbReference>
<protein>
    <submittedName>
        <fullName evidence="2">NAD(P)-binding protein</fullName>
    </submittedName>
</protein>
<dbReference type="OrthoDB" id="9930022at2759"/>
<dbReference type="InterPro" id="IPR013154">
    <property type="entry name" value="ADH-like_N"/>
</dbReference>
<dbReference type="InterPro" id="IPR013149">
    <property type="entry name" value="ADH-like_C"/>
</dbReference>
<sequence length="330" mass="35303">MRPRRSRCSSQRVRIHSVSLNARDLQICSGTYPAPVLPPVGLVPCSDGAGEVLAVGSGVREFSAGDRVVTHLSEAWQHGELGNEMQETALGGGRDGVLRKVVVLNEQSLLPIPDGMSYAEASCLPVAGLTAYHCLFGFERTLQPGQTLLVEGTGGVSMAALQLALSVGARPIVLSSSDDKLRKCVELGVAEGDCINYRSTPEWHTRVRELAPRGVDHTIEIGGRDTIIKAIQSTAPYGSVWVVGYMSDYAEPTAPGELDVAKAILYSQAVVRGVLCGSRALFRTYLAAHAARPEALRPLIECSFPFAEAHAAFQHLRKGAMGKVVIRCSD</sequence>
<dbReference type="Gene3D" id="3.90.180.10">
    <property type="entry name" value="Medium-chain alcohol dehydrogenases, catalytic domain"/>
    <property type="match status" value="1"/>
</dbReference>
<dbReference type="PANTHER" id="PTHR45033">
    <property type="match status" value="1"/>
</dbReference>
<dbReference type="Pfam" id="PF00107">
    <property type="entry name" value="ADH_zinc_N"/>
    <property type="match status" value="1"/>
</dbReference>